<proteinExistence type="inferred from homology"/>
<keyword evidence="6" id="KW-0969">Cilium</keyword>
<evidence type="ECO:0000313" key="7">
    <source>
        <dbReference type="Proteomes" id="UP001516061"/>
    </source>
</evidence>
<evidence type="ECO:0000256" key="3">
    <source>
        <dbReference type="RuleBase" id="RU362073"/>
    </source>
</evidence>
<organism evidence="6 7">
    <name type="scientific">Sphaerotilus uruguayifluvii</name>
    <dbReference type="NCBI Taxonomy" id="2735897"/>
    <lineage>
        <taxon>Bacteria</taxon>
        <taxon>Pseudomonadati</taxon>
        <taxon>Pseudomonadota</taxon>
        <taxon>Betaproteobacteria</taxon>
        <taxon>Burkholderiales</taxon>
        <taxon>Sphaerotilaceae</taxon>
        <taxon>Sphaerotilus</taxon>
    </lineage>
</organism>
<dbReference type="Gene3D" id="1.20.1330.10">
    <property type="entry name" value="f41 fragment of flagellin, N-terminal domain"/>
    <property type="match status" value="1"/>
</dbReference>
<sequence length="279" mass="29127">MPTTINTNMASLSAQRALQSTNGSLSTSMQRLSTGLRINSAKDDSAGLAIAERMTSQVRGMTVASRNANDAISLAQTAEGSLGKVGESLQRMRELAVQSANSTNDTSDRANLNEEYTALATEVSRVLEGTKFNGKNLLNSAATDMAFQIGADTDATDRITVALRDMTAGTGMAAAITGTAASISTVEASLTTISNLDAAIDEVTSARSNLGSVQNRFESVVANLATSQENITSARGRITDADFAVESANLSRAQVLSQAGNTMLAQANQQPQQVLSLLR</sequence>
<keyword evidence="6" id="KW-0966">Cell projection</keyword>
<protein>
    <recommendedName>
        <fullName evidence="3">Flagellin</fullName>
    </recommendedName>
</protein>
<dbReference type="RefSeq" id="WP_173805978.1">
    <property type="nucleotide sequence ID" value="NZ_JABSNM010000011.1"/>
</dbReference>
<dbReference type="InterPro" id="IPR046358">
    <property type="entry name" value="Flagellin_C"/>
</dbReference>
<dbReference type="InterPro" id="IPR001029">
    <property type="entry name" value="Flagellin_N"/>
</dbReference>
<dbReference type="Pfam" id="PF00669">
    <property type="entry name" value="Flagellin_N"/>
    <property type="match status" value="1"/>
</dbReference>
<evidence type="ECO:0000259" key="4">
    <source>
        <dbReference type="Pfam" id="PF00669"/>
    </source>
</evidence>
<dbReference type="Proteomes" id="UP001516061">
    <property type="component" value="Unassembled WGS sequence"/>
</dbReference>
<name>A0ABX2G3V3_9BURK</name>
<feature type="domain" description="Flagellin C-terminal" evidence="5">
    <location>
        <begin position="194"/>
        <end position="278"/>
    </location>
</feature>
<keyword evidence="6" id="KW-0282">Flagellum</keyword>
<comment type="function">
    <text evidence="3">Flagellin is the subunit protein which polymerizes to form the filaments of bacterial flagella.</text>
</comment>
<reference evidence="6 7" key="1">
    <citation type="submission" date="2020-05" db="EMBL/GenBank/DDBJ databases">
        <title>Genomic Encyclopedia of Type Strains, Phase IV (KMG-V): Genome sequencing to study the core and pangenomes of soil and plant-associated prokaryotes.</title>
        <authorList>
            <person name="Whitman W."/>
        </authorList>
    </citation>
    <scope>NUCLEOTIDE SEQUENCE [LARGE SCALE GENOMIC DNA]</scope>
    <source>
        <strain evidence="6 7">C29</strain>
    </source>
</reference>
<dbReference type="SUPFAM" id="SSF64518">
    <property type="entry name" value="Phase 1 flagellin"/>
    <property type="match status" value="1"/>
</dbReference>
<dbReference type="PANTHER" id="PTHR42792">
    <property type="entry name" value="FLAGELLIN"/>
    <property type="match status" value="1"/>
</dbReference>
<comment type="similarity">
    <text evidence="1 3">Belongs to the bacterial flagellin family.</text>
</comment>
<dbReference type="PRINTS" id="PR00207">
    <property type="entry name" value="FLAGELLIN"/>
</dbReference>
<evidence type="ECO:0000256" key="2">
    <source>
        <dbReference type="ARBA" id="ARBA00023143"/>
    </source>
</evidence>
<keyword evidence="3" id="KW-0964">Secreted</keyword>
<dbReference type="Pfam" id="PF00700">
    <property type="entry name" value="Flagellin_C"/>
    <property type="match status" value="1"/>
</dbReference>
<keyword evidence="7" id="KW-1185">Reference proteome</keyword>
<evidence type="ECO:0000313" key="6">
    <source>
        <dbReference type="EMBL" id="NRT56972.1"/>
    </source>
</evidence>
<evidence type="ECO:0000256" key="1">
    <source>
        <dbReference type="ARBA" id="ARBA00005709"/>
    </source>
</evidence>
<dbReference type="PANTHER" id="PTHR42792:SF2">
    <property type="entry name" value="FLAGELLIN"/>
    <property type="match status" value="1"/>
</dbReference>
<comment type="subcellular location">
    <subcellularLocation>
        <location evidence="3">Secreted</location>
    </subcellularLocation>
    <subcellularLocation>
        <location evidence="3">Bacterial flagellum</location>
    </subcellularLocation>
</comment>
<dbReference type="InterPro" id="IPR042187">
    <property type="entry name" value="Flagellin_C_sub2"/>
</dbReference>
<dbReference type="InterPro" id="IPR001492">
    <property type="entry name" value="Flagellin"/>
</dbReference>
<dbReference type="EMBL" id="JABSNM010000011">
    <property type="protein sequence ID" value="NRT56972.1"/>
    <property type="molecule type" value="Genomic_DNA"/>
</dbReference>
<accession>A0ABX2G3V3</accession>
<dbReference type="Gene3D" id="6.10.10.10">
    <property type="entry name" value="Flagellar export chaperone, C-terminal domain"/>
    <property type="match status" value="1"/>
</dbReference>
<comment type="caution">
    <text evidence="6">The sequence shown here is derived from an EMBL/GenBank/DDBJ whole genome shotgun (WGS) entry which is preliminary data.</text>
</comment>
<keyword evidence="2 3" id="KW-0975">Bacterial flagellum</keyword>
<gene>
    <name evidence="6" type="ORF">HNQ01_002721</name>
</gene>
<evidence type="ECO:0000259" key="5">
    <source>
        <dbReference type="Pfam" id="PF00700"/>
    </source>
</evidence>
<feature type="domain" description="Flagellin N-terminal" evidence="4">
    <location>
        <begin position="5"/>
        <end position="141"/>
    </location>
</feature>